<feature type="compositionally biased region" description="Low complexity" evidence="1">
    <location>
        <begin position="131"/>
        <end position="144"/>
    </location>
</feature>
<reference evidence="2 3" key="1">
    <citation type="journal article" date="2015" name="Genome Biol. Evol.">
        <title>Characterization of Three Mycobacterium spp. with Potential Use in Bioremediation by Genome Sequencing and Comparative Genomics.</title>
        <authorList>
            <person name="Das S."/>
            <person name="Pettersson B.M."/>
            <person name="Behra P.R."/>
            <person name="Ramesh M."/>
            <person name="Dasgupta S."/>
            <person name="Bhattacharya A."/>
            <person name="Kirsebom L.A."/>
        </authorList>
    </citation>
    <scope>NUCLEOTIDE SEQUENCE [LARGE SCALE GENOMIC DNA]</scope>
    <source>
        <strain evidence="2 3">DSM 43826</strain>
    </source>
</reference>
<feature type="region of interest" description="Disordered" evidence="1">
    <location>
        <begin position="117"/>
        <end position="144"/>
    </location>
</feature>
<gene>
    <name evidence="2" type="ORF">MCHLDSM_06938</name>
</gene>
<feature type="region of interest" description="Disordered" evidence="1">
    <location>
        <begin position="192"/>
        <end position="222"/>
    </location>
</feature>
<evidence type="ECO:0000313" key="2">
    <source>
        <dbReference type="EMBL" id="KMO67685.1"/>
    </source>
</evidence>
<comment type="caution">
    <text evidence="2">The sequence shown here is derived from an EMBL/GenBank/DDBJ whole genome shotgun (WGS) entry which is preliminary data.</text>
</comment>
<evidence type="ECO:0000256" key="1">
    <source>
        <dbReference type="SAM" id="MobiDB-lite"/>
    </source>
</evidence>
<dbReference type="PATRIC" id="fig|37916.4.peg.6954"/>
<evidence type="ECO:0000313" key="3">
    <source>
        <dbReference type="Proteomes" id="UP000036513"/>
    </source>
</evidence>
<dbReference type="EMBL" id="JYNL01000069">
    <property type="protein sequence ID" value="KMO67685.1"/>
    <property type="molecule type" value="Genomic_DNA"/>
</dbReference>
<accession>A0A0J6V9X0</accession>
<organism evidence="2 3">
    <name type="scientific">Mycolicibacterium chlorophenolicum</name>
    <dbReference type="NCBI Taxonomy" id="37916"/>
    <lineage>
        <taxon>Bacteria</taxon>
        <taxon>Bacillati</taxon>
        <taxon>Actinomycetota</taxon>
        <taxon>Actinomycetes</taxon>
        <taxon>Mycobacteriales</taxon>
        <taxon>Mycobacteriaceae</taxon>
        <taxon>Mycolicibacterium</taxon>
    </lineage>
</organism>
<proteinExistence type="predicted"/>
<sequence>MTGESPGWAGESLGDAFRACLPRGLTGPGAPSPDCAAVPAASATSRPSLVSEGAVGSADTESSRGTARSGIVSLTCFTRRSTESSPPDARDVRAIDDRDVDPVEFSAVDRLDVGEADTAPLLDGGAPVLSPEGPAEAAAPGESAGVADAAHGVVSSAVPMPRATASPPTRPMYLPWFMVVPFTNRCFRTARRTSAPDTGNDARFTTVLCGDDPDTRRRRERQ</sequence>
<dbReference type="Proteomes" id="UP000036513">
    <property type="component" value="Unassembled WGS sequence"/>
</dbReference>
<keyword evidence="3" id="KW-1185">Reference proteome</keyword>
<name>A0A0J6V9X0_9MYCO</name>
<feature type="compositionally biased region" description="Basic and acidic residues" evidence="1">
    <location>
        <begin position="213"/>
        <end position="222"/>
    </location>
</feature>
<dbReference type="AlphaFoldDB" id="A0A0J6V9X0"/>
<protein>
    <submittedName>
        <fullName evidence="2">Uncharacterized protein</fullName>
    </submittedName>
</protein>
<feature type="region of interest" description="Disordered" evidence="1">
    <location>
        <begin position="19"/>
        <end position="69"/>
    </location>
</feature>